<keyword evidence="6" id="KW-0679">Respiratory chain</keyword>
<feature type="disulfide bond" description="Redox-active" evidence="13">
    <location>
        <begin position="18"/>
        <end position="52"/>
    </location>
</feature>
<dbReference type="AlphaFoldDB" id="A0A8S9X535"/>
<dbReference type="Proteomes" id="UP000466442">
    <property type="component" value="Unassembled WGS sequence"/>
</dbReference>
<keyword evidence="10" id="KW-0472">Membrane</keyword>
<name>A0A8S9X535_APOLU</name>
<evidence type="ECO:0000256" key="4">
    <source>
        <dbReference type="ARBA" id="ARBA00016394"/>
    </source>
</evidence>
<organism evidence="15 16">
    <name type="scientific">Apolygus lucorum</name>
    <name type="common">Small green plant bug</name>
    <name type="synonym">Lygocoris lucorum</name>
    <dbReference type="NCBI Taxonomy" id="248454"/>
    <lineage>
        <taxon>Eukaryota</taxon>
        <taxon>Metazoa</taxon>
        <taxon>Ecdysozoa</taxon>
        <taxon>Arthropoda</taxon>
        <taxon>Hexapoda</taxon>
        <taxon>Insecta</taxon>
        <taxon>Pterygota</taxon>
        <taxon>Neoptera</taxon>
        <taxon>Paraneoptera</taxon>
        <taxon>Hemiptera</taxon>
        <taxon>Heteroptera</taxon>
        <taxon>Panheteroptera</taxon>
        <taxon>Cimicomorpha</taxon>
        <taxon>Miridae</taxon>
        <taxon>Mirini</taxon>
        <taxon>Apolygus</taxon>
    </lineage>
</organism>
<dbReference type="Gene3D" id="3.40.30.10">
    <property type="entry name" value="Glutaredoxin"/>
    <property type="match status" value="1"/>
</dbReference>
<dbReference type="SMART" id="SM00916">
    <property type="entry name" value="L51_S25_CI-B8"/>
    <property type="match status" value="1"/>
</dbReference>
<evidence type="ECO:0000256" key="5">
    <source>
        <dbReference type="ARBA" id="ARBA00022448"/>
    </source>
</evidence>
<keyword evidence="5" id="KW-0813">Transport</keyword>
<keyword evidence="8" id="KW-0249">Electron transport</keyword>
<comment type="subcellular location">
    <subcellularLocation>
        <location evidence="2">Mitochondrion inner membrane</location>
        <topology evidence="2">Peripheral membrane protein</topology>
        <orientation evidence="2">Matrix side</orientation>
    </subcellularLocation>
</comment>
<protein>
    <recommendedName>
        <fullName evidence="4">NADH dehydrogenase [ubiquinone] 1 alpha subcomplex subunit 2</fullName>
    </recommendedName>
    <alternativeName>
        <fullName evidence="11">Complex I-B8</fullName>
    </alternativeName>
    <alternativeName>
        <fullName evidence="12">NADH-ubiquinone oxidoreductase B8 subunit</fullName>
    </alternativeName>
</protein>
<evidence type="ECO:0000256" key="13">
    <source>
        <dbReference type="PIRSR" id="PIRSR005822-1"/>
    </source>
</evidence>
<keyword evidence="13" id="KW-1015">Disulfide bond</keyword>
<comment type="similarity">
    <text evidence="3">Belongs to the complex I NDUFA2 subunit family.</text>
</comment>
<evidence type="ECO:0000313" key="15">
    <source>
        <dbReference type="EMBL" id="KAF6203488.1"/>
    </source>
</evidence>
<accession>A0A8S9X535</accession>
<proteinExistence type="inferred from homology"/>
<evidence type="ECO:0000313" key="16">
    <source>
        <dbReference type="Proteomes" id="UP000466442"/>
    </source>
</evidence>
<evidence type="ECO:0000259" key="14">
    <source>
        <dbReference type="SMART" id="SM00916"/>
    </source>
</evidence>
<dbReference type="SUPFAM" id="SSF52833">
    <property type="entry name" value="Thioredoxin-like"/>
    <property type="match status" value="1"/>
</dbReference>
<dbReference type="GO" id="GO:0005743">
    <property type="term" value="C:mitochondrial inner membrane"/>
    <property type="evidence" value="ECO:0007669"/>
    <property type="project" value="UniProtKB-SubCell"/>
</dbReference>
<dbReference type="InterPro" id="IPR016464">
    <property type="entry name" value="NADH_Ub_cplx-1_asu_su-2"/>
</dbReference>
<dbReference type="Pfam" id="PF05047">
    <property type="entry name" value="L51_S25_CI-B8"/>
    <property type="match status" value="1"/>
</dbReference>
<evidence type="ECO:0000256" key="8">
    <source>
        <dbReference type="ARBA" id="ARBA00022982"/>
    </source>
</evidence>
<dbReference type="PANTHER" id="PTHR12878">
    <property type="entry name" value="NADH-UBIQUINONE OXIDOREDUCTASE B8 SUBUNIT"/>
    <property type="match status" value="1"/>
</dbReference>
<feature type="domain" description="Ribosomal protein/NADH dehydrogenase" evidence="14">
    <location>
        <begin position="19"/>
        <end position="92"/>
    </location>
</feature>
<reference evidence="15" key="1">
    <citation type="journal article" date="2021" name="Mol. Ecol. Resour.">
        <title>Apolygus lucorum genome provides insights into omnivorousness and mesophyll feeding.</title>
        <authorList>
            <person name="Liu Y."/>
            <person name="Liu H."/>
            <person name="Wang H."/>
            <person name="Huang T."/>
            <person name="Liu B."/>
            <person name="Yang B."/>
            <person name="Yin L."/>
            <person name="Li B."/>
            <person name="Zhang Y."/>
            <person name="Zhang S."/>
            <person name="Jiang F."/>
            <person name="Zhang X."/>
            <person name="Ren Y."/>
            <person name="Wang B."/>
            <person name="Wang S."/>
            <person name="Lu Y."/>
            <person name="Wu K."/>
            <person name="Fan W."/>
            <person name="Wang G."/>
        </authorList>
    </citation>
    <scope>NUCLEOTIDE SEQUENCE</scope>
    <source>
        <strain evidence="15">12Hb</strain>
    </source>
</reference>
<dbReference type="InterPro" id="IPR007741">
    <property type="entry name" value="Ribosomal_mL43/mS25/NADH_DH"/>
</dbReference>
<dbReference type="OrthoDB" id="10250268at2759"/>
<evidence type="ECO:0000256" key="2">
    <source>
        <dbReference type="ARBA" id="ARBA00004443"/>
    </source>
</evidence>
<dbReference type="InterPro" id="IPR036249">
    <property type="entry name" value="Thioredoxin-like_sf"/>
</dbReference>
<gene>
    <name evidence="15" type="ORF">GE061_001819</name>
</gene>
<evidence type="ECO:0000256" key="9">
    <source>
        <dbReference type="ARBA" id="ARBA00023128"/>
    </source>
</evidence>
<evidence type="ECO:0000256" key="1">
    <source>
        <dbReference type="ARBA" id="ARBA00003195"/>
    </source>
</evidence>
<keyword evidence="9" id="KW-0496">Mitochondrion</keyword>
<evidence type="ECO:0000256" key="10">
    <source>
        <dbReference type="ARBA" id="ARBA00023136"/>
    </source>
</evidence>
<dbReference type="PANTHER" id="PTHR12878:SF0">
    <property type="entry name" value="NADH DEHYDROGENASE [UBIQUINONE] 1 ALPHA SUBCOMPLEX SUBUNIT 2"/>
    <property type="match status" value="1"/>
</dbReference>
<evidence type="ECO:0000256" key="7">
    <source>
        <dbReference type="ARBA" id="ARBA00022792"/>
    </source>
</evidence>
<sequence>MSALKISRAVKELRIHLCQKGTSSQGVRDFVEKLYVPLKKSNPELPILIRECKGVRPMLWARYDAGKESSVCLEGLQKEDVMKKVEELAKKC</sequence>
<evidence type="ECO:0000256" key="12">
    <source>
        <dbReference type="ARBA" id="ARBA00032513"/>
    </source>
</evidence>
<evidence type="ECO:0000256" key="11">
    <source>
        <dbReference type="ARBA" id="ARBA00031441"/>
    </source>
</evidence>
<evidence type="ECO:0000256" key="6">
    <source>
        <dbReference type="ARBA" id="ARBA00022660"/>
    </source>
</evidence>
<dbReference type="PIRSF" id="PIRSF005822">
    <property type="entry name" value="NDUA2"/>
    <property type="match status" value="1"/>
</dbReference>
<evidence type="ECO:0000256" key="3">
    <source>
        <dbReference type="ARBA" id="ARBA00008939"/>
    </source>
</evidence>
<dbReference type="EMBL" id="WIXP02000010">
    <property type="protein sequence ID" value="KAF6203488.1"/>
    <property type="molecule type" value="Genomic_DNA"/>
</dbReference>
<keyword evidence="7" id="KW-0999">Mitochondrion inner membrane</keyword>
<comment type="caution">
    <text evidence="15">The sequence shown here is derived from an EMBL/GenBank/DDBJ whole genome shotgun (WGS) entry which is preliminary data.</text>
</comment>
<keyword evidence="16" id="KW-1185">Reference proteome</keyword>
<comment type="function">
    <text evidence="1">Accessory subunit of the mitochondrial membrane respiratory chain NADH dehydrogenase (Complex I), that is believed not to be involved in catalysis. Complex I functions in the transfer of electrons from NADH to the respiratory chain. The immediate electron acceptor for the enzyme is believed to be ubiquinone.</text>
</comment>